<name>A0ACC0BLA5_CATRO</name>
<proteinExistence type="predicted"/>
<reference evidence="2" key="1">
    <citation type="journal article" date="2023" name="Nat. Plants">
        <title>Single-cell RNA sequencing provides a high-resolution roadmap for understanding the multicellular compartmentation of specialized metabolism.</title>
        <authorList>
            <person name="Sun S."/>
            <person name="Shen X."/>
            <person name="Li Y."/>
            <person name="Li Y."/>
            <person name="Wang S."/>
            <person name="Li R."/>
            <person name="Zhang H."/>
            <person name="Shen G."/>
            <person name="Guo B."/>
            <person name="Wei J."/>
            <person name="Xu J."/>
            <person name="St-Pierre B."/>
            <person name="Chen S."/>
            <person name="Sun C."/>
        </authorList>
    </citation>
    <scope>NUCLEOTIDE SEQUENCE [LARGE SCALE GENOMIC DNA]</scope>
</reference>
<evidence type="ECO:0000313" key="2">
    <source>
        <dbReference type="Proteomes" id="UP001060085"/>
    </source>
</evidence>
<dbReference type="Proteomes" id="UP001060085">
    <property type="component" value="Linkage Group LG03"/>
</dbReference>
<keyword evidence="2" id="KW-1185">Reference proteome</keyword>
<protein>
    <submittedName>
        <fullName evidence="1">Uncharacterized protein</fullName>
    </submittedName>
</protein>
<gene>
    <name evidence="1" type="ORF">M9H77_13777</name>
</gene>
<dbReference type="EMBL" id="CM044703">
    <property type="protein sequence ID" value="KAI5673413.1"/>
    <property type="molecule type" value="Genomic_DNA"/>
</dbReference>
<comment type="caution">
    <text evidence="1">The sequence shown here is derived from an EMBL/GenBank/DDBJ whole genome shotgun (WGS) entry which is preliminary data.</text>
</comment>
<evidence type="ECO:0000313" key="1">
    <source>
        <dbReference type="EMBL" id="KAI5673413.1"/>
    </source>
</evidence>
<sequence length="237" mass="27539">MFLLSAESLEHYTRTCCRGKYSLPSGWDFHNVGIHFNTTTWFNIAIAHNFESHDDITKEHFYHNIFVFHFGRLADLLHIRPIAHAIWDPHFCQPAVEAFTRGGALGQMNIAYSSWLHIQPKWKPSFLFFPNANSRLYHYFLGLFSISSLVWIGHFVHVTIPRSRGEVRSSFYRSVESLYSKPQFKHLWLTDIAHHHLVIALIFLIASQMYRTNFGIGHNIKAFRCKCSSRGAIGTWA</sequence>
<organism evidence="1 2">
    <name type="scientific">Catharanthus roseus</name>
    <name type="common">Madagascar periwinkle</name>
    <name type="synonym">Vinca rosea</name>
    <dbReference type="NCBI Taxonomy" id="4058"/>
    <lineage>
        <taxon>Eukaryota</taxon>
        <taxon>Viridiplantae</taxon>
        <taxon>Streptophyta</taxon>
        <taxon>Embryophyta</taxon>
        <taxon>Tracheophyta</taxon>
        <taxon>Spermatophyta</taxon>
        <taxon>Magnoliopsida</taxon>
        <taxon>eudicotyledons</taxon>
        <taxon>Gunneridae</taxon>
        <taxon>Pentapetalae</taxon>
        <taxon>asterids</taxon>
        <taxon>lamiids</taxon>
        <taxon>Gentianales</taxon>
        <taxon>Apocynaceae</taxon>
        <taxon>Rauvolfioideae</taxon>
        <taxon>Vinceae</taxon>
        <taxon>Catharanthinae</taxon>
        <taxon>Catharanthus</taxon>
    </lineage>
</organism>
<accession>A0ACC0BLA5</accession>